<accession>A0A0R2JVE7</accession>
<reference evidence="3" key="2">
    <citation type="submission" date="2016-11" db="EMBL/GenBank/DDBJ databases">
        <authorList>
            <person name="Jaros S."/>
            <person name="Januszkiewicz K."/>
            <person name="Wedrychowicz H."/>
        </authorList>
    </citation>
    <scope>NUCLEOTIDE SEQUENCE [LARGE SCALE GENOMIC DNA]</scope>
    <source>
        <strain evidence="3">ACA-DC 1533</strain>
    </source>
</reference>
<evidence type="ECO:0000313" key="4">
    <source>
        <dbReference type="Proteomes" id="UP000051491"/>
    </source>
</evidence>
<dbReference type="SUPFAM" id="SSF53474">
    <property type="entry name" value="alpha/beta-Hydrolases"/>
    <property type="match status" value="1"/>
</dbReference>
<dbReference type="Gene3D" id="3.40.50.1820">
    <property type="entry name" value="alpha/beta hydrolase"/>
    <property type="match status" value="1"/>
</dbReference>
<dbReference type="PATRIC" id="fig|89059.3.peg.2279"/>
<dbReference type="Pfam" id="PF00561">
    <property type="entry name" value="Abhydrolase_1"/>
    <property type="match status" value="1"/>
</dbReference>
<dbReference type="PRINTS" id="PR00412">
    <property type="entry name" value="EPOXHYDRLASE"/>
</dbReference>
<dbReference type="InterPro" id="IPR000639">
    <property type="entry name" value="Epox_hydrolase-like"/>
</dbReference>
<keyword evidence="3" id="KW-0378">Hydrolase</keyword>
<evidence type="ECO:0000313" key="2">
    <source>
        <dbReference type="EMBL" id="KRN81038.1"/>
    </source>
</evidence>
<dbReference type="Proteomes" id="UP000190935">
    <property type="component" value="Chromosome I"/>
</dbReference>
<dbReference type="OrthoDB" id="9805423at2"/>
<dbReference type="GO" id="GO:0004601">
    <property type="term" value="F:peroxidase activity"/>
    <property type="evidence" value="ECO:0007669"/>
    <property type="project" value="UniProtKB-KW"/>
</dbReference>
<evidence type="ECO:0000313" key="3">
    <source>
        <dbReference type="EMBL" id="SFV41207.1"/>
    </source>
</evidence>
<feature type="domain" description="AB hydrolase-1" evidence="1">
    <location>
        <begin position="20"/>
        <end position="245"/>
    </location>
</feature>
<dbReference type="EMBL" id="LT630287">
    <property type="protein sequence ID" value="SFV41207.1"/>
    <property type="molecule type" value="Genomic_DNA"/>
</dbReference>
<protein>
    <submittedName>
        <fullName evidence="3">Alpha/beta superfamily hydrolase</fullName>
    </submittedName>
    <submittedName>
        <fullName evidence="2">Halo peroxidase</fullName>
    </submittedName>
</protein>
<dbReference type="GeneID" id="95349895"/>
<gene>
    <name evidence="2" type="ORF">IV43_GL002159</name>
    <name evidence="3" type="ORF">LAC1533_1784</name>
</gene>
<dbReference type="KEGG" id="laca:LAC1533_1784"/>
<dbReference type="InterPro" id="IPR000073">
    <property type="entry name" value="AB_hydrolase_1"/>
</dbReference>
<dbReference type="PANTHER" id="PTHR43798:SF33">
    <property type="entry name" value="HYDROLASE, PUTATIVE (AFU_ORTHOLOGUE AFUA_2G14860)-RELATED"/>
    <property type="match status" value="1"/>
</dbReference>
<sequence>MRFKTSDGVRLEYDDSGQGPVVMILSGIGGSRVIWRDQVSALVDAGYRVINIDARNQGASEHTKKGLRISRHAMDLREICEALDIHQPILIGNSMGASTMFAYASLFGTQDVAAIVDVDQSPKMINEPGWKYGFKGEVTWDNFPDILKKPFGKSTYHKLRDETYAVNKKAQVEHPYDPALNLPFLQDHASQDWRDVIAEFACPFLILAGEKSPFFDYHYAPEVASLAAKGKYQIIKDSGHIVMAEQPVAFNQELFKFLKENDL</sequence>
<dbReference type="Proteomes" id="UP000051491">
    <property type="component" value="Unassembled WGS sequence"/>
</dbReference>
<dbReference type="EMBL" id="JQBK01000089">
    <property type="protein sequence ID" value="KRN81038.1"/>
    <property type="molecule type" value="Genomic_DNA"/>
</dbReference>
<name>A0A0R2JVE7_9LACO</name>
<evidence type="ECO:0000313" key="5">
    <source>
        <dbReference type="Proteomes" id="UP000190935"/>
    </source>
</evidence>
<organism evidence="2 4">
    <name type="scientific">Ligilactobacillus acidipiscis</name>
    <dbReference type="NCBI Taxonomy" id="89059"/>
    <lineage>
        <taxon>Bacteria</taxon>
        <taxon>Bacillati</taxon>
        <taxon>Bacillota</taxon>
        <taxon>Bacilli</taxon>
        <taxon>Lactobacillales</taxon>
        <taxon>Lactobacillaceae</taxon>
        <taxon>Ligilactobacillus</taxon>
    </lineage>
</organism>
<dbReference type="PANTHER" id="PTHR43798">
    <property type="entry name" value="MONOACYLGLYCEROL LIPASE"/>
    <property type="match status" value="1"/>
</dbReference>
<keyword evidence="2" id="KW-0560">Oxidoreductase</keyword>
<keyword evidence="2" id="KW-0575">Peroxidase</keyword>
<reference evidence="2 4" key="1">
    <citation type="journal article" date="2015" name="Genome Announc.">
        <title>Expanding the biotechnology potential of lactobacilli through comparative genomics of 213 strains and associated genera.</title>
        <authorList>
            <person name="Sun Z."/>
            <person name="Harris H.M."/>
            <person name="McCann A."/>
            <person name="Guo C."/>
            <person name="Argimon S."/>
            <person name="Zhang W."/>
            <person name="Yang X."/>
            <person name="Jeffery I.B."/>
            <person name="Cooney J.C."/>
            <person name="Kagawa T.F."/>
            <person name="Liu W."/>
            <person name="Song Y."/>
            <person name="Salvetti E."/>
            <person name="Wrobel A."/>
            <person name="Rasinkangas P."/>
            <person name="Parkhill J."/>
            <person name="Rea M.C."/>
            <person name="O'Sullivan O."/>
            <person name="Ritari J."/>
            <person name="Douillard F.P."/>
            <person name="Paul Ross R."/>
            <person name="Yang R."/>
            <person name="Briner A.E."/>
            <person name="Felis G.E."/>
            <person name="de Vos W.M."/>
            <person name="Barrangou R."/>
            <person name="Klaenhammer T.R."/>
            <person name="Caufield P.W."/>
            <person name="Cui Y."/>
            <person name="Zhang H."/>
            <person name="O'Toole P.W."/>
        </authorList>
    </citation>
    <scope>NUCLEOTIDE SEQUENCE [LARGE SCALE GENOMIC DNA]</scope>
    <source>
        <strain evidence="2 4">DSM 15353</strain>
    </source>
</reference>
<dbReference type="STRING" id="89059.LAC1533_1784"/>
<dbReference type="RefSeq" id="WP_010498416.1">
    <property type="nucleotide sequence ID" value="NZ_JQBK01000089.1"/>
</dbReference>
<dbReference type="AlphaFoldDB" id="A0A0R2JVE7"/>
<reference evidence="5" key="3">
    <citation type="submission" date="2016-11" db="EMBL/GenBank/DDBJ databases">
        <authorList>
            <person name="Papadimitriou K."/>
        </authorList>
    </citation>
    <scope>NUCLEOTIDE SEQUENCE [LARGE SCALE GENOMIC DNA]</scope>
    <source>
        <strain evidence="5">ACA-DC 1533</strain>
    </source>
</reference>
<proteinExistence type="predicted"/>
<evidence type="ECO:0000259" key="1">
    <source>
        <dbReference type="Pfam" id="PF00561"/>
    </source>
</evidence>
<dbReference type="GO" id="GO:0016020">
    <property type="term" value="C:membrane"/>
    <property type="evidence" value="ECO:0007669"/>
    <property type="project" value="TreeGrafter"/>
</dbReference>
<dbReference type="InterPro" id="IPR050266">
    <property type="entry name" value="AB_hydrolase_sf"/>
</dbReference>
<dbReference type="GO" id="GO:0016787">
    <property type="term" value="F:hydrolase activity"/>
    <property type="evidence" value="ECO:0007669"/>
    <property type="project" value="UniProtKB-KW"/>
</dbReference>
<dbReference type="InterPro" id="IPR029058">
    <property type="entry name" value="AB_hydrolase_fold"/>
</dbReference>